<protein>
    <submittedName>
        <fullName evidence="2">Uncharacterized protein</fullName>
    </submittedName>
</protein>
<name>A0ABS7EE20_9GAMM</name>
<feature type="transmembrane region" description="Helical" evidence="1">
    <location>
        <begin position="6"/>
        <end position="26"/>
    </location>
</feature>
<comment type="caution">
    <text evidence="2">The sequence shown here is derived from an EMBL/GenBank/DDBJ whole genome shotgun (WGS) entry which is preliminary data.</text>
</comment>
<evidence type="ECO:0000313" key="3">
    <source>
        <dbReference type="Proteomes" id="UP001166251"/>
    </source>
</evidence>
<gene>
    <name evidence="2" type="ORF">K0504_03940</name>
</gene>
<proteinExistence type="predicted"/>
<keyword evidence="1" id="KW-0812">Transmembrane</keyword>
<feature type="transmembrane region" description="Helical" evidence="1">
    <location>
        <begin position="102"/>
        <end position="122"/>
    </location>
</feature>
<dbReference type="EMBL" id="JAHZSS010000003">
    <property type="protein sequence ID" value="MBW8190178.1"/>
    <property type="molecule type" value="Genomic_DNA"/>
</dbReference>
<keyword evidence="3" id="KW-1185">Reference proteome</keyword>
<dbReference type="RefSeq" id="WP_220102861.1">
    <property type="nucleotide sequence ID" value="NZ_JAHZSS010000003.1"/>
</dbReference>
<sequence length="126" mass="13885">MIVVIAFGLLMAGFCLWMVYNPHSFADGIIRFSQQRHFHLFEIISRITIGALFVALAHQTAIPTIITVLGYLLICVGVGLLLTPPRFHQQFAVWAATKFANVFRIIGVLGVVLALAFIWSAVAPFG</sequence>
<keyword evidence="1" id="KW-0472">Membrane</keyword>
<accession>A0ABS7EE20</accession>
<dbReference type="Proteomes" id="UP001166251">
    <property type="component" value="Unassembled WGS sequence"/>
</dbReference>
<keyword evidence="1" id="KW-1133">Transmembrane helix</keyword>
<organism evidence="2 3">
    <name type="scientific">Neiella holothuriorum</name>
    <dbReference type="NCBI Taxonomy" id="2870530"/>
    <lineage>
        <taxon>Bacteria</taxon>
        <taxon>Pseudomonadati</taxon>
        <taxon>Pseudomonadota</taxon>
        <taxon>Gammaproteobacteria</taxon>
        <taxon>Alteromonadales</taxon>
        <taxon>Echinimonadaceae</taxon>
        <taxon>Neiella</taxon>
    </lineage>
</organism>
<reference evidence="2" key="1">
    <citation type="submission" date="2021-07" db="EMBL/GenBank/DDBJ databases">
        <title>Neiella marina sp. nov., isolated from the intestinal content of sea cucumber Apostichopus japonicus.</title>
        <authorList>
            <person name="Bai X."/>
        </authorList>
    </citation>
    <scope>NUCLEOTIDE SEQUENCE</scope>
    <source>
        <strain evidence="2">126</strain>
    </source>
</reference>
<feature type="transmembrane region" description="Helical" evidence="1">
    <location>
        <begin position="62"/>
        <end position="82"/>
    </location>
</feature>
<evidence type="ECO:0000256" key="1">
    <source>
        <dbReference type="SAM" id="Phobius"/>
    </source>
</evidence>
<evidence type="ECO:0000313" key="2">
    <source>
        <dbReference type="EMBL" id="MBW8190178.1"/>
    </source>
</evidence>